<evidence type="ECO:0000313" key="2">
    <source>
        <dbReference type="EMBL" id="QGW82980.1"/>
    </source>
</evidence>
<keyword evidence="1" id="KW-0472">Membrane</keyword>
<dbReference type="OrthoDB" id="8592370at2"/>
<keyword evidence="1" id="KW-0812">Transmembrane</keyword>
<dbReference type="RefSeq" id="WP_157614407.1">
    <property type="nucleotide sequence ID" value="NZ_CP046622.1"/>
</dbReference>
<dbReference type="NCBIfam" id="TIGR02532">
    <property type="entry name" value="IV_pilin_GFxxxE"/>
    <property type="match status" value="1"/>
</dbReference>
<proteinExistence type="predicted"/>
<evidence type="ECO:0000256" key="1">
    <source>
        <dbReference type="SAM" id="Phobius"/>
    </source>
</evidence>
<protein>
    <submittedName>
        <fullName evidence="2">Prepilin-type N-terminal cleavage/methylation domain-containing protein</fullName>
    </submittedName>
</protein>
<dbReference type="InterPro" id="IPR031982">
    <property type="entry name" value="PilE-like"/>
</dbReference>
<organism evidence="2 3">
    <name type="scientific">Variovorax paradoxus</name>
    <dbReference type="NCBI Taxonomy" id="34073"/>
    <lineage>
        <taxon>Bacteria</taxon>
        <taxon>Pseudomonadati</taxon>
        <taxon>Pseudomonadota</taxon>
        <taxon>Betaproteobacteria</taxon>
        <taxon>Burkholderiales</taxon>
        <taxon>Comamonadaceae</taxon>
        <taxon>Variovorax</taxon>
    </lineage>
</organism>
<dbReference type="PROSITE" id="PS00409">
    <property type="entry name" value="PROKAR_NTER_METHYL"/>
    <property type="match status" value="1"/>
</dbReference>
<dbReference type="Pfam" id="PF07963">
    <property type="entry name" value="N_methyl"/>
    <property type="match status" value="1"/>
</dbReference>
<gene>
    <name evidence="2" type="ORF">GOQ09_15970</name>
</gene>
<feature type="transmembrane region" description="Helical" evidence="1">
    <location>
        <begin position="20"/>
        <end position="40"/>
    </location>
</feature>
<sequence>MKAAKSASGTAGRIHGFTLIELMIVVAILAILAAISYPSYLDFMRKGWRTEARSALMQQMQQQERQYTMTGQYKRYEGGSGEGGAGGKYLVESGNCEGQGTIERCIRLTATPQPGYSDPEVGALWIDSMGDKGCNGTAGAKCWQ</sequence>
<dbReference type="Proteomes" id="UP000425817">
    <property type="component" value="Chromosome"/>
</dbReference>
<dbReference type="InterPro" id="IPR012902">
    <property type="entry name" value="N_methyl_site"/>
</dbReference>
<dbReference type="AlphaFoldDB" id="A0A6I6HJG9"/>
<name>A0A6I6HJG9_VARPD</name>
<dbReference type="Gene3D" id="3.30.700.10">
    <property type="entry name" value="Glycoprotein, Type 4 Pilin"/>
    <property type="match status" value="1"/>
</dbReference>
<accession>A0A6I6HJG9</accession>
<dbReference type="InterPro" id="IPR045584">
    <property type="entry name" value="Pilin-like"/>
</dbReference>
<dbReference type="GO" id="GO:0043683">
    <property type="term" value="P:type IV pilus assembly"/>
    <property type="evidence" value="ECO:0007669"/>
    <property type="project" value="InterPro"/>
</dbReference>
<reference evidence="2 3" key="1">
    <citation type="submission" date="2019-12" db="EMBL/GenBank/DDBJ databases">
        <title>Hybrid Genome Assemblies of two High G+C Isolates from Undergraduate Microbiology Courses.</title>
        <authorList>
            <person name="Ne Ville C.J."/>
            <person name="Enright D."/>
            <person name="Hernandez I."/>
            <person name="Dodsworth J."/>
            <person name="Orwin P.M."/>
        </authorList>
    </citation>
    <scope>NUCLEOTIDE SEQUENCE [LARGE SCALE GENOMIC DNA]</scope>
    <source>
        <strain evidence="2 3">CSUSB</strain>
    </source>
</reference>
<keyword evidence="1" id="KW-1133">Transmembrane helix</keyword>
<dbReference type="SUPFAM" id="SSF54523">
    <property type="entry name" value="Pili subunits"/>
    <property type="match status" value="1"/>
</dbReference>
<evidence type="ECO:0000313" key="3">
    <source>
        <dbReference type="Proteomes" id="UP000425817"/>
    </source>
</evidence>
<dbReference type="Pfam" id="PF16732">
    <property type="entry name" value="ComP_DUS"/>
    <property type="match status" value="1"/>
</dbReference>
<dbReference type="EMBL" id="CP046622">
    <property type="protein sequence ID" value="QGW82980.1"/>
    <property type="molecule type" value="Genomic_DNA"/>
</dbReference>